<keyword evidence="4" id="KW-0418">Kinase</keyword>
<dbReference type="PANTHER" id="PTHR24342">
    <property type="entry name" value="SERINE/THREONINE-PROTEIN KINASE 17"/>
    <property type="match status" value="1"/>
</dbReference>
<evidence type="ECO:0000259" key="6">
    <source>
        <dbReference type="PROSITE" id="PS50011"/>
    </source>
</evidence>
<dbReference type="GO" id="GO:0035556">
    <property type="term" value="P:intracellular signal transduction"/>
    <property type="evidence" value="ECO:0007669"/>
    <property type="project" value="TreeGrafter"/>
</dbReference>
<keyword evidence="5" id="KW-0067">ATP-binding</keyword>
<feature type="non-terminal residue" evidence="7">
    <location>
        <position position="1"/>
    </location>
</feature>
<dbReference type="InterPro" id="IPR000719">
    <property type="entry name" value="Prot_kinase_dom"/>
</dbReference>
<dbReference type="InterPro" id="IPR011009">
    <property type="entry name" value="Kinase-like_dom_sf"/>
</dbReference>
<accession>A0A3L8SYU1</accession>
<dbReference type="AlphaFoldDB" id="A0A3L8SYU1"/>
<organism evidence="7 8">
    <name type="scientific">Chloebia gouldiae</name>
    <name type="common">Gouldian finch</name>
    <name type="synonym">Erythrura gouldiae</name>
    <dbReference type="NCBI Taxonomy" id="44316"/>
    <lineage>
        <taxon>Eukaryota</taxon>
        <taxon>Metazoa</taxon>
        <taxon>Chordata</taxon>
        <taxon>Craniata</taxon>
        <taxon>Vertebrata</taxon>
        <taxon>Euteleostomi</taxon>
        <taxon>Archelosauria</taxon>
        <taxon>Archosauria</taxon>
        <taxon>Dinosauria</taxon>
        <taxon>Saurischia</taxon>
        <taxon>Theropoda</taxon>
        <taxon>Coelurosauria</taxon>
        <taxon>Aves</taxon>
        <taxon>Neognathae</taxon>
        <taxon>Neoaves</taxon>
        <taxon>Telluraves</taxon>
        <taxon>Australaves</taxon>
        <taxon>Passeriformes</taxon>
        <taxon>Passeroidea</taxon>
        <taxon>Passeridae</taxon>
        <taxon>Chloebia</taxon>
    </lineage>
</organism>
<dbReference type="OrthoDB" id="6070751at2759"/>
<dbReference type="GO" id="GO:0005524">
    <property type="term" value="F:ATP binding"/>
    <property type="evidence" value="ECO:0007669"/>
    <property type="project" value="UniProtKB-KW"/>
</dbReference>
<dbReference type="SUPFAM" id="SSF56112">
    <property type="entry name" value="Protein kinase-like (PK-like)"/>
    <property type="match status" value="1"/>
</dbReference>
<dbReference type="PANTHER" id="PTHR24342:SF14">
    <property type="entry name" value="DEATH-ASSOCIATED PROTEIN KINASE DAPK-1"/>
    <property type="match status" value="1"/>
</dbReference>
<dbReference type="GO" id="GO:0004674">
    <property type="term" value="F:protein serine/threonine kinase activity"/>
    <property type="evidence" value="ECO:0007669"/>
    <property type="project" value="UniProtKB-KW"/>
</dbReference>
<dbReference type="PROSITE" id="PS50011">
    <property type="entry name" value="PROTEIN_KINASE_DOM"/>
    <property type="match status" value="1"/>
</dbReference>
<dbReference type="GO" id="GO:0043065">
    <property type="term" value="P:positive regulation of apoptotic process"/>
    <property type="evidence" value="ECO:0007669"/>
    <property type="project" value="TreeGrafter"/>
</dbReference>
<dbReference type="Pfam" id="PF00069">
    <property type="entry name" value="Pkinase"/>
    <property type="match status" value="1"/>
</dbReference>
<evidence type="ECO:0000256" key="1">
    <source>
        <dbReference type="ARBA" id="ARBA00022527"/>
    </source>
</evidence>
<dbReference type="Proteomes" id="UP000276834">
    <property type="component" value="Unassembled WGS sequence"/>
</dbReference>
<evidence type="ECO:0000313" key="8">
    <source>
        <dbReference type="Proteomes" id="UP000276834"/>
    </source>
</evidence>
<name>A0A3L8SYU1_CHLGU</name>
<dbReference type="Gene3D" id="1.10.510.10">
    <property type="entry name" value="Transferase(Phosphotransferase) domain 1"/>
    <property type="match status" value="1"/>
</dbReference>
<reference evidence="7 8" key="1">
    <citation type="journal article" date="2018" name="Proc. R. Soc. B">
        <title>A non-coding region near Follistatin controls head colour polymorphism in the Gouldian finch.</title>
        <authorList>
            <person name="Toomey M.B."/>
            <person name="Marques C.I."/>
            <person name="Andrade P."/>
            <person name="Araujo P.M."/>
            <person name="Sabatino S."/>
            <person name="Gazda M.A."/>
            <person name="Afonso S."/>
            <person name="Lopes R.J."/>
            <person name="Corbo J.C."/>
            <person name="Carneiro M."/>
        </authorList>
    </citation>
    <scope>NUCLEOTIDE SEQUENCE [LARGE SCALE GENOMIC DNA]</scope>
    <source>
        <strain evidence="7">Red01</strain>
        <tissue evidence="7">Muscle</tissue>
    </source>
</reference>
<protein>
    <recommendedName>
        <fullName evidence="6">Protein kinase domain-containing protein</fullName>
    </recommendedName>
</protein>
<proteinExistence type="predicted"/>
<comment type="caution">
    <text evidence="7">The sequence shown here is derived from an EMBL/GenBank/DDBJ whole genome shotgun (WGS) entry which is preliminary data.</text>
</comment>
<evidence type="ECO:0000256" key="5">
    <source>
        <dbReference type="ARBA" id="ARBA00022840"/>
    </source>
</evidence>
<evidence type="ECO:0000256" key="2">
    <source>
        <dbReference type="ARBA" id="ARBA00022679"/>
    </source>
</evidence>
<sequence length="118" mass="13251">PLNILMVYPEREDLKICDFGFAQRITPVQPQYSKYGSPEFVAPEIVSQSPVSKATDIWAVGVITYLSLTCKSPFAGENDRQTLLNIQNGEISWTIPDVVHLSEDAKDFMKGILQQHPK</sequence>
<keyword evidence="8" id="KW-1185">Reference proteome</keyword>
<evidence type="ECO:0000313" key="7">
    <source>
        <dbReference type="EMBL" id="RLW11651.1"/>
    </source>
</evidence>
<dbReference type="EMBL" id="QUSF01000003">
    <property type="protein sequence ID" value="RLW11651.1"/>
    <property type="molecule type" value="Genomic_DNA"/>
</dbReference>
<keyword evidence="1" id="KW-0723">Serine/threonine-protein kinase</keyword>
<gene>
    <name evidence="7" type="ORF">DV515_00001262</name>
</gene>
<keyword evidence="3" id="KW-0547">Nucleotide-binding</keyword>
<dbReference type="GO" id="GO:0005634">
    <property type="term" value="C:nucleus"/>
    <property type="evidence" value="ECO:0007669"/>
    <property type="project" value="TreeGrafter"/>
</dbReference>
<keyword evidence="2" id="KW-0808">Transferase</keyword>
<evidence type="ECO:0000256" key="4">
    <source>
        <dbReference type="ARBA" id="ARBA00022777"/>
    </source>
</evidence>
<feature type="domain" description="Protein kinase" evidence="6">
    <location>
        <begin position="1"/>
        <end position="118"/>
    </location>
</feature>
<evidence type="ECO:0000256" key="3">
    <source>
        <dbReference type="ARBA" id="ARBA00022741"/>
    </source>
</evidence>